<feature type="domain" description="Cytochrome c" evidence="5">
    <location>
        <begin position="73"/>
        <end position="160"/>
    </location>
</feature>
<keyword evidence="3 4" id="KW-0408">Iron</keyword>
<evidence type="ECO:0000259" key="5">
    <source>
        <dbReference type="PROSITE" id="PS51007"/>
    </source>
</evidence>
<proteinExistence type="predicted"/>
<organism evidence="6 7">
    <name type="scientific">Carboxydichorda subterranea</name>
    <dbReference type="NCBI Taxonomy" id="3109565"/>
    <lineage>
        <taxon>Bacteria</taxon>
        <taxon>Bacillati</taxon>
        <taxon>Bacillota</taxon>
        <taxon>Limnochordia</taxon>
        <taxon>Limnochordales</taxon>
        <taxon>Geochordaceae</taxon>
        <taxon>Carboxydichorda</taxon>
    </lineage>
</organism>
<evidence type="ECO:0000313" key="7">
    <source>
        <dbReference type="Proteomes" id="UP001332192"/>
    </source>
</evidence>
<dbReference type="RefSeq" id="WP_324716406.1">
    <property type="nucleotide sequence ID" value="NZ_CP141615.1"/>
</dbReference>
<evidence type="ECO:0000256" key="4">
    <source>
        <dbReference type="PROSITE-ProRule" id="PRU00433"/>
    </source>
</evidence>
<dbReference type="InterPro" id="IPR009056">
    <property type="entry name" value="Cyt_c-like_dom"/>
</dbReference>
<name>A0ABZ1BWG0_9FIRM</name>
<evidence type="ECO:0000313" key="6">
    <source>
        <dbReference type="EMBL" id="WRP17134.1"/>
    </source>
</evidence>
<evidence type="ECO:0000256" key="3">
    <source>
        <dbReference type="ARBA" id="ARBA00023004"/>
    </source>
</evidence>
<keyword evidence="2 4" id="KW-0479">Metal-binding</keyword>
<sequence>MHSRRWRLWIFAGVTAVVAAAAYAGVAGRRPPPSIPETASPRATAAQVARLLEKVPESYLQMQVPPAVASDRTAERRAPAQYRLYCASCHGERGDGTGAGGVALNPRPVDFTDPAFRDSPPGAAYYIIAHGSQGTGMAPWRGALSDTDIWALVRYIYREFAGRDVAAAAAGPDPAPDPEGVTAR</sequence>
<evidence type="ECO:0000256" key="1">
    <source>
        <dbReference type="ARBA" id="ARBA00022617"/>
    </source>
</evidence>
<evidence type="ECO:0000256" key="2">
    <source>
        <dbReference type="ARBA" id="ARBA00022723"/>
    </source>
</evidence>
<dbReference type="Gene3D" id="1.10.760.10">
    <property type="entry name" value="Cytochrome c-like domain"/>
    <property type="match status" value="1"/>
</dbReference>
<dbReference type="InterPro" id="IPR036909">
    <property type="entry name" value="Cyt_c-like_dom_sf"/>
</dbReference>
<dbReference type="EMBL" id="CP141615">
    <property type="protein sequence ID" value="WRP17134.1"/>
    <property type="molecule type" value="Genomic_DNA"/>
</dbReference>
<dbReference type="PROSITE" id="PS51007">
    <property type="entry name" value="CYTC"/>
    <property type="match status" value="1"/>
</dbReference>
<protein>
    <submittedName>
        <fullName evidence="6">Cytochrome c</fullName>
    </submittedName>
</protein>
<keyword evidence="1 4" id="KW-0349">Heme</keyword>
<keyword evidence="7" id="KW-1185">Reference proteome</keyword>
<dbReference type="SUPFAM" id="SSF46626">
    <property type="entry name" value="Cytochrome c"/>
    <property type="match status" value="1"/>
</dbReference>
<dbReference type="Proteomes" id="UP001332192">
    <property type="component" value="Chromosome"/>
</dbReference>
<gene>
    <name evidence="6" type="ORF">U7230_13760</name>
</gene>
<dbReference type="Pfam" id="PF13442">
    <property type="entry name" value="Cytochrome_CBB3"/>
    <property type="match status" value="1"/>
</dbReference>
<reference evidence="6 7" key="1">
    <citation type="journal article" date="2024" name="Front. Microbiol.">
        <title>Novel thermophilic genera Geochorda gen. nov. and Carboxydochorda gen. nov. from the deep terrestrial subsurface reveal the ecophysiological diversity in the class Limnochordia.</title>
        <authorList>
            <person name="Karnachuk O.V."/>
            <person name="Lukina A.P."/>
            <person name="Avakyan M.R."/>
            <person name="Kadnikov V.V."/>
            <person name="Begmatov S."/>
            <person name="Beletsky A.V."/>
            <person name="Vlasova K.G."/>
            <person name="Novikov A.A."/>
            <person name="Shcherbakova V.A."/>
            <person name="Mardanov A.V."/>
            <person name="Ravin N.V."/>
        </authorList>
    </citation>
    <scope>NUCLEOTIDE SEQUENCE [LARGE SCALE GENOMIC DNA]</scope>
    <source>
        <strain evidence="6 7">L945</strain>
    </source>
</reference>
<accession>A0ABZ1BWG0</accession>